<evidence type="ECO:0000313" key="1">
    <source>
        <dbReference type="EMBL" id="PDP44712.1"/>
    </source>
</evidence>
<organism evidence="1 2">
    <name type="scientific">Tannerella forsythia</name>
    <name type="common">Bacteroides forsythus</name>
    <dbReference type="NCBI Taxonomy" id="28112"/>
    <lineage>
        <taxon>Bacteria</taxon>
        <taxon>Pseudomonadati</taxon>
        <taxon>Bacteroidota</taxon>
        <taxon>Bacteroidia</taxon>
        <taxon>Bacteroidales</taxon>
        <taxon>Tannerellaceae</taxon>
        <taxon>Tannerella</taxon>
    </lineage>
</organism>
<accession>A0A2A6EB97</accession>
<evidence type="ECO:0000313" key="2">
    <source>
        <dbReference type="Proteomes" id="UP000219259"/>
    </source>
</evidence>
<dbReference type="EMBL" id="NSLJ01000004">
    <property type="protein sequence ID" value="PDP44712.1"/>
    <property type="molecule type" value="Genomic_DNA"/>
</dbReference>
<dbReference type="AlphaFoldDB" id="A0A2A6EB97"/>
<protein>
    <submittedName>
        <fullName evidence="1">Uncharacterized protein</fullName>
    </submittedName>
</protein>
<gene>
    <name evidence="1" type="ORF">CLI86_02215</name>
</gene>
<proteinExistence type="predicted"/>
<comment type="caution">
    <text evidence="1">The sequence shown here is derived from an EMBL/GenBank/DDBJ whole genome shotgun (WGS) entry which is preliminary data.</text>
</comment>
<reference evidence="1 2" key="1">
    <citation type="submission" date="2017-09" db="EMBL/GenBank/DDBJ databases">
        <title>Phase variable restriction modification systems are present in the genome sequences of periodontal pathogens Prevotella intermedia, Tannerella forsythia and Porphyromonas gingivalis.</title>
        <authorList>
            <person name="Haigh R.D."/>
            <person name="Crawford L."/>
            <person name="Ralph J."/>
            <person name="Wanford J."/>
            <person name="Vartoukian S.R."/>
            <person name="Hijazib K."/>
            <person name="Wade W."/>
            <person name="Oggioni M.R."/>
        </authorList>
    </citation>
    <scope>NUCLEOTIDE SEQUENCE [LARGE SCALE GENOMIC DNA]</scope>
    <source>
        <strain evidence="1 2">WW11663</strain>
    </source>
</reference>
<name>A0A2A6EB97_TANFO</name>
<sequence length="93" mass="10786">MKRINFQCFKAEMEIGRFETIDVRKEFGNVLFANATTLEQDELARRIFHSKSDGIEIAEQEIEAIRKVFQAAGIRYSVVKAIEENARDFETVK</sequence>
<dbReference type="Proteomes" id="UP000219259">
    <property type="component" value="Unassembled WGS sequence"/>
</dbReference>